<name>A0ABD3AFT9_9GENT</name>
<evidence type="ECO:0000256" key="5">
    <source>
        <dbReference type="ARBA" id="ARBA00023136"/>
    </source>
</evidence>
<feature type="transmembrane region" description="Helical" evidence="8">
    <location>
        <begin position="31"/>
        <end position="58"/>
    </location>
</feature>
<proteinExistence type="inferred from homology"/>
<organism evidence="9 10">
    <name type="scientific">Cinchona calisaya</name>
    <dbReference type="NCBI Taxonomy" id="153742"/>
    <lineage>
        <taxon>Eukaryota</taxon>
        <taxon>Viridiplantae</taxon>
        <taxon>Streptophyta</taxon>
        <taxon>Embryophyta</taxon>
        <taxon>Tracheophyta</taxon>
        <taxon>Spermatophyta</taxon>
        <taxon>Magnoliopsida</taxon>
        <taxon>eudicotyledons</taxon>
        <taxon>Gunneridae</taxon>
        <taxon>Pentapetalae</taxon>
        <taxon>asterids</taxon>
        <taxon>lamiids</taxon>
        <taxon>Gentianales</taxon>
        <taxon>Rubiaceae</taxon>
        <taxon>Cinchonoideae</taxon>
        <taxon>Cinchoneae</taxon>
        <taxon>Cinchona</taxon>
    </lineage>
</organism>
<keyword evidence="4 8" id="KW-1133">Transmembrane helix</keyword>
<reference evidence="9 10" key="1">
    <citation type="submission" date="2024-11" db="EMBL/GenBank/DDBJ databases">
        <title>A near-complete genome assembly of Cinchona calisaya.</title>
        <authorList>
            <person name="Lian D.C."/>
            <person name="Zhao X.W."/>
            <person name="Wei L."/>
        </authorList>
    </citation>
    <scope>NUCLEOTIDE SEQUENCE [LARGE SCALE GENOMIC DNA]</scope>
    <source>
        <tissue evidence="9">Nenye</tissue>
    </source>
</reference>
<evidence type="ECO:0000313" key="10">
    <source>
        <dbReference type="Proteomes" id="UP001630127"/>
    </source>
</evidence>
<feature type="transmembrane region" description="Helical" evidence="8">
    <location>
        <begin position="209"/>
        <end position="233"/>
    </location>
</feature>
<keyword evidence="5 8" id="KW-0472">Membrane</keyword>
<feature type="transmembrane region" description="Helical" evidence="8">
    <location>
        <begin position="406"/>
        <end position="425"/>
    </location>
</feature>
<evidence type="ECO:0000256" key="7">
    <source>
        <dbReference type="SAM" id="MobiDB-lite"/>
    </source>
</evidence>
<evidence type="ECO:0000256" key="3">
    <source>
        <dbReference type="ARBA" id="ARBA00022692"/>
    </source>
</evidence>
<accession>A0ABD3AFT9</accession>
<evidence type="ECO:0008006" key="11">
    <source>
        <dbReference type="Google" id="ProtNLM"/>
    </source>
</evidence>
<evidence type="ECO:0000256" key="8">
    <source>
        <dbReference type="SAM" id="Phobius"/>
    </source>
</evidence>
<dbReference type="EMBL" id="JBJUIK010000004">
    <property type="protein sequence ID" value="KAL3530624.1"/>
    <property type="molecule type" value="Genomic_DNA"/>
</dbReference>
<feature type="transmembrane region" description="Helical" evidence="8">
    <location>
        <begin position="183"/>
        <end position="202"/>
    </location>
</feature>
<comment type="similarity">
    <text evidence="6">Belongs to the major facilitator superfamily. Phosphate:H(+) symporter (TC 2.A.1.9) family.</text>
</comment>
<feature type="transmembrane region" description="Helical" evidence="8">
    <location>
        <begin position="331"/>
        <end position="354"/>
    </location>
</feature>
<dbReference type="CDD" id="cd17416">
    <property type="entry name" value="MFS_NPF1_2"/>
    <property type="match status" value="1"/>
</dbReference>
<dbReference type="Pfam" id="PF00854">
    <property type="entry name" value="PTR2"/>
    <property type="match status" value="1"/>
</dbReference>
<dbReference type="PROSITE" id="PS01022">
    <property type="entry name" value="PTR2_1"/>
    <property type="match status" value="1"/>
</dbReference>
<feature type="region of interest" description="Disordered" evidence="7">
    <location>
        <begin position="1"/>
        <end position="24"/>
    </location>
</feature>
<sequence length="567" mass="62564">MDGTVHNSAYGDDPESTSVSSRTKKGGWRTFPFTIASVAGISIAFGGLLTNLIVYLIQEFNIKSISAAKIFNVFNGCTTMLPIAGAIIADSFLGCYSVIWISSLISSLGMLLLVLTAAIRKLRPPQCENGSNLCKYPSEVQFAVLYISLALASIGMAGTRFTIGPMGANQFDKPKHQRTFFDWYIFAMYIATGISSTVIVYIEDSVSWALGFGICLAANILGLAIFLAGSGFYRHLKPQGSPFVGLARVIVAAFRKRTMRFSLKSEDYCQGPDVADYKEALFPTKFFRFLNRAALKAEGDTKEDGSIKKPWKLCTVQNVEDLKSIIKIVPLWLTGFFLSTPLVIEGSLSILQALAMDRHLGDHFKIPAGSILLFTLIATCITLFLLDRFLFPFWEKFTGHPITPLQRVGIGHLFNILGIAVLALVEAKRLKIVRLHRLQDQDNAVAPISVLWLVPPLAISGIGEAFFFPGQIDFYYQEFPATLKSTSTAAVALYMGISFYLGNTVIDLVRRTTGWLPDDINKGRLDNVYWLVGVLGGLNFCYYLVCASCYRYQNVEVVKVTNDDSAE</sequence>
<feature type="transmembrane region" description="Helical" evidence="8">
    <location>
        <begin position="140"/>
        <end position="163"/>
    </location>
</feature>
<comment type="subcellular location">
    <subcellularLocation>
        <location evidence="1">Membrane</location>
        <topology evidence="1">Multi-pass membrane protein</topology>
    </subcellularLocation>
</comment>
<dbReference type="AlphaFoldDB" id="A0ABD3AFT9"/>
<dbReference type="GO" id="GO:0016020">
    <property type="term" value="C:membrane"/>
    <property type="evidence" value="ECO:0007669"/>
    <property type="project" value="UniProtKB-SubCell"/>
</dbReference>
<comment type="caution">
    <text evidence="9">The sequence shown here is derived from an EMBL/GenBank/DDBJ whole genome shotgun (WGS) entry which is preliminary data.</text>
</comment>
<evidence type="ECO:0000256" key="4">
    <source>
        <dbReference type="ARBA" id="ARBA00022989"/>
    </source>
</evidence>
<feature type="transmembrane region" description="Helical" evidence="8">
    <location>
        <begin position="488"/>
        <end position="506"/>
    </location>
</feature>
<protein>
    <recommendedName>
        <fullName evidence="11">Protein NRT1/ PTR FAMILY 2.7-like</fullName>
    </recommendedName>
</protein>
<keyword evidence="10" id="KW-1185">Reference proteome</keyword>
<gene>
    <name evidence="9" type="ORF">ACH5RR_009946</name>
</gene>
<dbReference type="SUPFAM" id="SSF103473">
    <property type="entry name" value="MFS general substrate transporter"/>
    <property type="match status" value="1"/>
</dbReference>
<evidence type="ECO:0000256" key="6">
    <source>
        <dbReference type="ARBA" id="ARBA00044504"/>
    </source>
</evidence>
<feature type="transmembrane region" description="Helical" evidence="8">
    <location>
        <begin position="70"/>
        <end position="93"/>
    </location>
</feature>
<keyword evidence="3 8" id="KW-0812">Transmembrane</keyword>
<feature type="transmembrane region" description="Helical" evidence="8">
    <location>
        <begin position="366"/>
        <end position="386"/>
    </location>
</feature>
<evidence type="ECO:0000313" key="9">
    <source>
        <dbReference type="EMBL" id="KAL3530624.1"/>
    </source>
</evidence>
<dbReference type="InterPro" id="IPR000109">
    <property type="entry name" value="POT_fam"/>
</dbReference>
<comment type="similarity">
    <text evidence="2">Belongs to the major facilitator superfamily. Proton-dependent oligopeptide transporter (POT/PTR) (TC 2.A.17) family.</text>
</comment>
<feature type="transmembrane region" description="Helical" evidence="8">
    <location>
        <begin position="445"/>
        <end position="468"/>
    </location>
</feature>
<feature type="transmembrane region" description="Helical" evidence="8">
    <location>
        <begin position="527"/>
        <end position="545"/>
    </location>
</feature>
<dbReference type="PANTHER" id="PTHR11654">
    <property type="entry name" value="OLIGOPEPTIDE TRANSPORTER-RELATED"/>
    <property type="match status" value="1"/>
</dbReference>
<dbReference type="Gene3D" id="1.20.1250.20">
    <property type="entry name" value="MFS general substrate transporter like domains"/>
    <property type="match status" value="1"/>
</dbReference>
<dbReference type="InterPro" id="IPR036259">
    <property type="entry name" value="MFS_trans_sf"/>
</dbReference>
<evidence type="ECO:0000256" key="2">
    <source>
        <dbReference type="ARBA" id="ARBA00005982"/>
    </source>
</evidence>
<feature type="transmembrane region" description="Helical" evidence="8">
    <location>
        <begin position="99"/>
        <end position="119"/>
    </location>
</feature>
<evidence type="ECO:0000256" key="1">
    <source>
        <dbReference type="ARBA" id="ARBA00004141"/>
    </source>
</evidence>
<dbReference type="Proteomes" id="UP001630127">
    <property type="component" value="Unassembled WGS sequence"/>
</dbReference>
<dbReference type="InterPro" id="IPR018456">
    <property type="entry name" value="PTR2_symporter_CS"/>
</dbReference>